<evidence type="ECO:0000256" key="1">
    <source>
        <dbReference type="SAM" id="MobiDB-lite"/>
    </source>
</evidence>
<accession>A0A2N3HPD6</accession>
<dbReference type="RefSeq" id="WP_106658060.1">
    <property type="nucleotide sequence ID" value="NZ_PJEO01000006.1"/>
</dbReference>
<keyword evidence="3" id="KW-1185">Reference proteome</keyword>
<feature type="region of interest" description="Disordered" evidence="1">
    <location>
        <begin position="27"/>
        <end position="51"/>
    </location>
</feature>
<reference evidence="2 3" key="1">
    <citation type="submission" date="2017-12" db="EMBL/GenBank/DDBJ databases">
        <title>Confluentibacter flavum sp. nov., isolated from the saline lake.</title>
        <authorList>
            <person name="Yu L."/>
        </authorList>
    </citation>
    <scope>NUCLEOTIDE SEQUENCE [LARGE SCALE GENOMIC DNA]</scope>
    <source>
        <strain evidence="2 3">3B</strain>
    </source>
</reference>
<dbReference type="EMBL" id="PJEO01000006">
    <property type="protein sequence ID" value="PKQ46781.1"/>
    <property type="molecule type" value="Genomic_DNA"/>
</dbReference>
<protein>
    <submittedName>
        <fullName evidence="2">Uncharacterized protein</fullName>
    </submittedName>
</protein>
<gene>
    <name evidence="2" type="ORF">CSW08_01060</name>
</gene>
<feature type="compositionally biased region" description="Polar residues" evidence="1">
    <location>
        <begin position="30"/>
        <end position="39"/>
    </location>
</feature>
<organism evidence="2 3">
    <name type="scientific">Confluentibacter flavum</name>
    <dbReference type="NCBI Taxonomy" id="1909700"/>
    <lineage>
        <taxon>Bacteria</taxon>
        <taxon>Pseudomonadati</taxon>
        <taxon>Bacteroidota</taxon>
        <taxon>Flavobacteriia</taxon>
        <taxon>Flavobacteriales</taxon>
        <taxon>Flavobacteriaceae</taxon>
        <taxon>Confluentibacter</taxon>
    </lineage>
</organism>
<dbReference type="AlphaFoldDB" id="A0A2N3HPD6"/>
<dbReference type="Proteomes" id="UP000233435">
    <property type="component" value="Unassembled WGS sequence"/>
</dbReference>
<evidence type="ECO:0000313" key="3">
    <source>
        <dbReference type="Proteomes" id="UP000233435"/>
    </source>
</evidence>
<proteinExistence type="predicted"/>
<evidence type="ECO:0000313" key="2">
    <source>
        <dbReference type="EMBL" id="PKQ46781.1"/>
    </source>
</evidence>
<feature type="compositionally biased region" description="Low complexity" evidence="1">
    <location>
        <begin position="42"/>
        <end position="51"/>
    </location>
</feature>
<sequence>MAIDGKAIVYIFDSSTTTLVKPNCKKIKNANDSTTSDKNNFSEKSSSSSVSIGCITPSDIKTLSWQQIIQESIFSPFDYPTLGNGVIYKNSNYPPPRFSI</sequence>
<comment type="caution">
    <text evidence="2">The sequence shown here is derived from an EMBL/GenBank/DDBJ whole genome shotgun (WGS) entry which is preliminary data.</text>
</comment>
<name>A0A2N3HPD6_9FLAO</name>